<keyword evidence="3 7" id="KW-0812">Transmembrane</keyword>
<gene>
    <name evidence="9" type="ORF">INT76_10405</name>
</gene>
<evidence type="ECO:0000256" key="6">
    <source>
        <dbReference type="SAM" id="Coils"/>
    </source>
</evidence>
<dbReference type="Gene3D" id="1.10.287.620">
    <property type="entry name" value="Helix Hairpins"/>
    <property type="match status" value="1"/>
</dbReference>
<feature type="transmembrane region" description="Helical" evidence="7">
    <location>
        <begin position="681"/>
        <end position="706"/>
    </location>
</feature>
<feature type="transmembrane region" description="Helical" evidence="7">
    <location>
        <begin position="1033"/>
        <end position="1058"/>
    </location>
</feature>
<feature type="domain" description="ABC3 transporter permease C-terminal" evidence="8">
    <location>
        <begin position="592"/>
        <end position="709"/>
    </location>
</feature>
<dbReference type="PANTHER" id="PTHR30287:SF1">
    <property type="entry name" value="INNER MEMBRANE PROTEIN"/>
    <property type="match status" value="1"/>
</dbReference>
<evidence type="ECO:0000256" key="3">
    <source>
        <dbReference type="ARBA" id="ARBA00022692"/>
    </source>
</evidence>
<sequence>MAKKIYWKDVGSAFFSSKGRFFSIFNLMMIGSMALIGLKVTSPNMQQTAQAYIEQTNGMDLAVMSDMGLSKEDQKELDGIEGAHVEYGYLKDVTLDKTGQAVRLFSESQSISLPQVLSGRLPSNQQEIALSQSLSSDYQIGDQIQFLESDKSSKVLKQTSFKVTGFVASSDIWGQLIMGASSAGSGQLAAYGYVDPSVFDSPVYMIARIRYDDLAGLPYYQSAYKDRLSAHQKELDKLLADNGNQRLKQIKAEAQTEIKEGQSEIEQAQIELADGQGQLQSSQADLKEAQNSLAQAQLQLAQKWAELEEAQAQLTLNKEKLDQTKAELDRRKQQLDETESFFEVTQSELDGMASQLAQAKSQLEETNRALSQEGAALSAAQAKWYQAQQALNHDIENRLVVGETLADHPDLLAAQEDLDREKAGLDQAMATYQQAHEAYQAGYGLYEQKERSYQKGLADYQEGYAQYQKGLTDYELGYARYQEGLLAYQEGLARSQQGEQELQSAQEELTRQGNQLQAASRQLEQAQTDFDEKKGQAEQEIAQAKDELNQAQSDLSQLATPSYQTYTRSSLPGGEGFTTYDNATDSVSAVGNVFPLVLYLVAALVTFTTMTRFVDEERTKAGLLKALGYTDRQIIAKFVLYGLGSALAGTVVGIVAGNFLLSPMISSVISSSTVIGRVQLYFYPFWTVMALVLALVSAVLPAYLVARKELLEKPAYLLLPKPPVAGSSILLEKLPFIWERLSFAHKVTARNIFRYKKRMFMTIFGVAGTVALLFGGLGIHSSISGVVDTQFGDIIHYDMIVVENSRAAQEDQQELEEALTLEQVTTKQPVVFESLDAEEVGVTLNLLASNQSDIGGLLSLRQAGNGQTIELPKKGAILTEKIAQLYDVTVGDAISLTIAGKTVQVEIAGIAEMYAGHFIYLSSDYYEALTNQPYQTNAYLLQLRNRSSEKIEKIASQLFALKGVVALVQNTSLISMLETVAESLQSIMVILIVLSTLLGLVILYNLTIINVAERIRELSTIKVLGFHHQEVTLYIYRETIVLSLVGMLLGLGGGILLHRVLLQIIGSVNMMFKPEVTIGVYLIPILAIIVILALLGWYVNRKLRKVDMLEALKSVD</sequence>
<feature type="transmembrane region" description="Helical" evidence="7">
    <location>
        <begin position="593"/>
        <end position="614"/>
    </location>
</feature>
<keyword evidence="10" id="KW-1185">Reference proteome</keyword>
<feature type="domain" description="ABC3 transporter permease C-terminal" evidence="8">
    <location>
        <begin position="990"/>
        <end position="1106"/>
    </location>
</feature>
<reference evidence="9 10" key="1">
    <citation type="submission" date="2021-04" db="EMBL/GenBank/DDBJ databases">
        <title>Complete genome sequence of a novel Streptococcus species.</title>
        <authorList>
            <person name="Teng J.L.L."/>
        </authorList>
    </citation>
    <scope>NUCLEOTIDE SEQUENCE [LARGE SCALE GENOMIC DNA]</scope>
    <source>
        <strain evidence="9 10">HKU75</strain>
    </source>
</reference>
<dbReference type="RefSeq" id="WP_212570560.1">
    <property type="nucleotide sequence ID" value="NZ_CP073084.1"/>
</dbReference>
<dbReference type="PANTHER" id="PTHR30287">
    <property type="entry name" value="MEMBRANE COMPONENT OF PREDICTED ABC SUPERFAMILY METABOLITE UPTAKE TRANSPORTER"/>
    <property type="match status" value="1"/>
</dbReference>
<evidence type="ECO:0000256" key="7">
    <source>
        <dbReference type="SAM" id="Phobius"/>
    </source>
</evidence>
<protein>
    <submittedName>
        <fullName evidence="9">FtsX-like permease family protein</fullName>
    </submittedName>
</protein>
<feature type="transmembrane region" description="Helical" evidence="7">
    <location>
        <begin position="635"/>
        <end position="661"/>
    </location>
</feature>
<keyword evidence="6" id="KW-0175">Coiled coil</keyword>
<dbReference type="Proteomes" id="UP000677616">
    <property type="component" value="Chromosome"/>
</dbReference>
<organism evidence="9 10">
    <name type="scientific">Streptococcus oriscaviae</name>
    <dbReference type="NCBI Taxonomy" id="2781599"/>
    <lineage>
        <taxon>Bacteria</taxon>
        <taxon>Bacillati</taxon>
        <taxon>Bacillota</taxon>
        <taxon>Bacilli</taxon>
        <taxon>Lactobacillales</taxon>
        <taxon>Streptococcaceae</taxon>
        <taxon>Streptococcus</taxon>
    </lineage>
</organism>
<evidence type="ECO:0000259" key="8">
    <source>
        <dbReference type="Pfam" id="PF02687"/>
    </source>
</evidence>
<feature type="coiled-coil region" evidence="6">
    <location>
        <begin position="488"/>
        <end position="554"/>
    </location>
</feature>
<evidence type="ECO:0000256" key="5">
    <source>
        <dbReference type="ARBA" id="ARBA00023136"/>
    </source>
</evidence>
<dbReference type="EMBL" id="CP073084">
    <property type="protein sequence ID" value="QUE54209.1"/>
    <property type="molecule type" value="Genomic_DNA"/>
</dbReference>
<keyword evidence="4 7" id="KW-1133">Transmembrane helix</keyword>
<dbReference type="InterPro" id="IPR003838">
    <property type="entry name" value="ABC3_permease_C"/>
</dbReference>
<dbReference type="InterPro" id="IPR000540">
    <property type="entry name" value="Flag_MotA_CS"/>
</dbReference>
<feature type="transmembrane region" description="Helical" evidence="7">
    <location>
        <begin position="1078"/>
        <end position="1099"/>
    </location>
</feature>
<evidence type="ECO:0000256" key="4">
    <source>
        <dbReference type="ARBA" id="ARBA00022989"/>
    </source>
</evidence>
<dbReference type="InterPro" id="IPR038766">
    <property type="entry name" value="Membrane_comp_ABC_pdt"/>
</dbReference>
<dbReference type="Pfam" id="PF02687">
    <property type="entry name" value="FtsX"/>
    <property type="match status" value="2"/>
</dbReference>
<evidence type="ECO:0000256" key="2">
    <source>
        <dbReference type="ARBA" id="ARBA00022475"/>
    </source>
</evidence>
<name>A0ABX7YLK3_9STRE</name>
<dbReference type="PROSITE" id="PS01307">
    <property type="entry name" value="MOTA"/>
    <property type="match status" value="1"/>
</dbReference>
<evidence type="ECO:0000256" key="1">
    <source>
        <dbReference type="ARBA" id="ARBA00004651"/>
    </source>
</evidence>
<feature type="transmembrane region" description="Helical" evidence="7">
    <location>
        <begin position="21"/>
        <end position="38"/>
    </location>
</feature>
<feature type="transmembrane region" description="Helical" evidence="7">
    <location>
        <begin position="987"/>
        <end position="1012"/>
    </location>
</feature>
<dbReference type="Gene3D" id="6.10.250.2200">
    <property type="match status" value="1"/>
</dbReference>
<keyword evidence="2" id="KW-1003">Cell membrane</keyword>
<comment type="subcellular location">
    <subcellularLocation>
        <location evidence="1">Cell membrane</location>
        <topology evidence="1">Multi-pass membrane protein</topology>
    </subcellularLocation>
</comment>
<keyword evidence="5 7" id="KW-0472">Membrane</keyword>
<feature type="transmembrane region" description="Helical" evidence="7">
    <location>
        <begin position="759"/>
        <end position="779"/>
    </location>
</feature>
<evidence type="ECO:0000313" key="9">
    <source>
        <dbReference type="EMBL" id="QUE54209.1"/>
    </source>
</evidence>
<accession>A0ABX7YLK3</accession>
<proteinExistence type="predicted"/>
<evidence type="ECO:0000313" key="10">
    <source>
        <dbReference type="Proteomes" id="UP000677616"/>
    </source>
</evidence>
<feature type="coiled-coil region" evidence="6">
    <location>
        <begin position="221"/>
        <end position="376"/>
    </location>
</feature>